<comment type="subunit">
    <text evidence="1">Homodimer.</text>
</comment>
<dbReference type="SMART" id="SM00788">
    <property type="entry name" value="Adenylsucc_synt"/>
    <property type="match status" value="1"/>
</dbReference>
<dbReference type="PANTHER" id="PTHR11846:SF0">
    <property type="entry name" value="ADENYLOSUCCINATE SYNTHETASE"/>
    <property type="match status" value="1"/>
</dbReference>
<keyword evidence="6" id="KW-0460">Magnesium</keyword>
<comment type="caution">
    <text evidence="8">The sequence shown here is derived from an EMBL/GenBank/DDBJ whole genome shotgun (WGS) entry which is preliminary data.</text>
</comment>
<dbReference type="Gene3D" id="3.90.170.10">
    <property type="entry name" value="Adenylosuccinate Synthetase, subunit A, domain 3"/>
    <property type="match status" value="1"/>
</dbReference>
<dbReference type="NCBIfam" id="TIGR00184">
    <property type="entry name" value="purA"/>
    <property type="match status" value="1"/>
</dbReference>
<dbReference type="GO" id="GO:0044208">
    <property type="term" value="P:'de novo' AMP biosynthetic process"/>
    <property type="evidence" value="ECO:0007669"/>
    <property type="project" value="TreeGrafter"/>
</dbReference>
<dbReference type="GO" id="GO:0005525">
    <property type="term" value="F:GTP binding"/>
    <property type="evidence" value="ECO:0007669"/>
    <property type="project" value="UniProtKB-KW"/>
</dbReference>
<evidence type="ECO:0000256" key="4">
    <source>
        <dbReference type="ARBA" id="ARBA00022741"/>
    </source>
</evidence>
<dbReference type="InterPro" id="IPR042110">
    <property type="entry name" value="Adenylosuccinate_synth_dom2"/>
</dbReference>
<dbReference type="EMBL" id="LAZR01048934">
    <property type="protein sequence ID" value="KKK90798.1"/>
    <property type="molecule type" value="Genomic_DNA"/>
</dbReference>
<proteinExistence type="inferred from homology"/>
<evidence type="ECO:0000313" key="8">
    <source>
        <dbReference type="EMBL" id="KKK90798.1"/>
    </source>
</evidence>
<keyword evidence="2" id="KW-0436">Ligase</keyword>
<dbReference type="Gene3D" id="1.10.300.10">
    <property type="entry name" value="Adenylosuccinate Synthetase, subunit A, domain 2"/>
    <property type="match status" value="1"/>
</dbReference>
<dbReference type="GO" id="GO:0046040">
    <property type="term" value="P:IMP metabolic process"/>
    <property type="evidence" value="ECO:0007669"/>
    <property type="project" value="TreeGrafter"/>
</dbReference>
<evidence type="ECO:0000256" key="7">
    <source>
        <dbReference type="ARBA" id="ARBA00023134"/>
    </source>
</evidence>
<dbReference type="NCBIfam" id="NF002223">
    <property type="entry name" value="PRK01117.1"/>
    <property type="match status" value="1"/>
</dbReference>
<accession>A0A0F8ZAL5</accession>
<dbReference type="InterPro" id="IPR001114">
    <property type="entry name" value="Adenylosuccinate_synthetase"/>
</dbReference>
<evidence type="ECO:0000256" key="6">
    <source>
        <dbReference type="ARBA" id="ARBA00022842"/>
    </source>
</evidence>
<evidence type="ECO:0000256" key="2">
    <source>
        <dbReference type="ARBA" id="ARBA00022598"/>
    </source>
</evidence>
<dbReference type="GO" id="GO:0004019">
    <property type="term" value="F:adenylosuccinate synthase activity"/>
    <property type="evidence" value="ECO:0007669"/>
    <property type="project" value="InterPro"/>
</dbReference>
<keyword evidence="5" id="KW-0658">Purine biosynthesis</keyword>
<sequence>MRSLAVIGAQWGDEGKGKIVHLLSGKADVICRYQGGNNAGHTVVTGGKKYVLHLVPSGILKEDKVCIIGNGVVVNPYALQEELNMLKEAGVGAKSRLFVSDRAHLIMPYHIELDKAYEESLGIGTTKRGIGPAYTHKYARIGIRPCDLAEKGYMEAAVTRALDEVNTILVKRFGRKPVEKRDVMKTIEEYREIINPYLTDTAKLLNRYIQEKRKIIYEGAQGVLLDVDCGSYPYVTSSSPVPGGILTGLGIGLKSIGEVVGIIKAYTTRVGSGPFPTELEDETGSLMRERGAEFGASTGRPRRCGWFDAVSVKYVLMVSGIDRLAMTKFDVLDGIGPVRVCTGYRLDGQVISDPPPNVNVLGRAQPVYK</sequence>
<dbReference type="Gene3D" id="3.40.440.10">
    <property type="entry name" value="Adenylosuccinate Synthetase, subunit A, domain 1"/>
    <property type="match status" value="1"/>
</dbReference>
<dbReference type="CDD" id="cd03108">
    <property type="entry name" value="AdSS"/>
    <property type="match status" value="1"/>
</dbReference>
<keyword evidence="7" id="KW-0342">GTP-binding</keyword>
<dbReference type="Pfam" id="PF00709">
    <property type="entry name" value="Adenylsucc_synt"/>
    <property type="match status" value="1"/>
</dbReference>
<evidence type="ECO:0000256" key="5">
    <source>
        <dbReference type="ARBA" id="ARBA00022755"/>
    </source>
</evidence>
<dbReference type="HAMAP" id="MF_00011">
    <property type="entry name" value="Adenylosucc_synth"/>
    <property type="match status" value="1"/>
</dbReference>
<name>A0A0F8ZAL5_9ZZZZ</name>
<organism evidence="8">
    <name type="scientific">marine sediment metagenome</name>
    <dbReference type="NCBI Taxonomy" id="412755"/>
    <lineage>
        <taxon>unclassified sequences</taxon>
        <taxon>metagenomes</taxon>
        <taxon>ecological metagenomes</taxon>
    </lineage>
</organism>
<evidence type="ECO:0000256" key="3">
    <source>
        <dbReference type="ARBA" id="ARBA00022723"/>
    </source>
</evidence>
<dbReference type="InterPro" id="IPR018220">
    <property type="entry name" value="Adenylosuccin_syn_GTP-bd"/>
</dbReference>
<dbReference type="FunFam" id="1.10.300.10:FF:000001">
    <property type="entry name" value="Adenylosuccinate synthetase"/>
    <property type="match status" value="1"/>
</dbReference>
<dbReference type="InterPro" id="IPR042109">
    <property type="entry name" value="Adenylosuccinate_synth_dom1"/>
</dbReference>
<evidence type="ECO:0000256" key="1">
    <source>
        <dbReference type="ARBA" id="ARBA00011738"/>
    </source>
</evidence>
<dbReference type="GO" id="GO:0046872">
    <property type="term" value="F:metal ion binding"/>
    <property type="evidence" value="ECO:0007669"/>
    <property type="project" value="UniProtKB-KW"/>
</dbReference>
<reference evidence="8" key="1">
    <citation type="journal article" date="2015" name="Nature">
        <title>Complex archaea that bridge the gap between prokaryotes and eukaryotes.</title>
        <authorList>
            <person name="Spang A."/>
            <person name="Saw J.H."/>
            <person name="Jorgensen S.L."/>
            <person name="Zaremba-Niedzwiedzka K."/>
            <person name="Martijn J."/>
            <person name="Lind A.E."/>
            <person name="van Eijk R."/>
            <person name="Schleper C."/>
            <person name="Guy L."/>
            <person name="Ettema T.J."/>
        </authorList>
    </citation>
    <scope>NUCLEOTIDE SEQUENCE</scope>
</reference>
<dbReference type="InterPro" id="IPR033128">
    <property type="entry name" value="Adenylosuccin_syn_Lys_AS"/>
</dbReference>
<dbReference type="PROSITE" id="PS00513">
    <property type="entry name" value="ADENYLOSUCCIN_SYN_2"/>
    <property type="match status" value="1"/>
</dbReference>
<keyword evidence="4" id="KW-0547">Nucleotide-binding</keyword>
<dbReference type="InterPro" id="IPR042111">
    <property type="entry name" value="Adenylosuccinate_synth_dom3"/>
</dbReference>
<keyword evidence="3" id="KW-0479">Metal-binding</keyword>
<protein>
    <recommendedName>
        <fullName evidence="9">Adenylosuccinate synthetase</fullName>
    </recommendedName>
</protein>
<dbReference type="AlphaFoldDB" id="A0A0F8ZAL5"/>
<dbReference type="InterPro" id="IPR027417">
    <property type="entry name" value="P-loop_NTPase"/>
</dbReference>
<feature type="non-terminal residue" evidence="8">
    <location>
        <position position="369"/>
    </location>
</feature>
<evidence type="ECO:0008006" key="9">
    <source>
        <dbReference type="Google" id="ProtNLM"/>
    </source>
</evidence>
<dbReference type="SUPFAM" id="SSF52540">
    <property type="entry name" value="P-loop containing nucleoside triphosphate hydrolases"/>
    <property type="match status" value="1"/>
</dbReference>
<dbReference type="PROSITE" id="PS01266">
    <property type="entry name" value="ADENYLOSUCCIN_SYN_1"/>
    <property type="match status" value="1"/>
</dbReference>
<dbReference type="GO" id="GO:0005737">
    <property type="term" value="C:cytoplasm"/>
    <property type="evidence" value="ECO:0007669"/>
    <property type="project" value="TreeGrafter"/>
</dbReference>
<gene>
    <name evidence="8" type="ORF">LCGC14_2719370</name>
</gene>
<dbReference type="PANTHER" id="PTHR11846">
    <property type="entry name" value="ADENYLOSUCCINATE SYNTHETASE"/>
    <property type="match status" value="1"/>
</dbReference>